<keyword evidence="2" id="KW-1185">Reference proteome</keyword>
<name>A0A5C4S4N9_CHLTI</name>
<accession>A0A5C4S4N9</accession>
<evidence type="ECO:0008006" key="3">
    <source>
        <dbReference type="Google" id="ProtNLM"/>
    </source>
</evidence>
<evidence type="ECO:0000313" key="1">
    <source>
        <dbReference type="EMBL" id="TNJ38394.1"/>
    </source>
</evidence>
<protein>
    <recommendedName>
        <fullName evidence="3">PilZ domain-containing protein</fullName>
    </recommendedName>
</protein>
<reference evidence="1 2" key="1">
    <citation type="submission" date="2019-05" db="EMBL/GenBank/DDBJ databases">
        <title>Draft Whole-Genome sequence of the green sulfur bacterium Chlorobaculum thiosulfatiphilum DSM 249.</title>
        <authorList>
            <person name="Meyer T.E."/>
            <person name="Kyndt J.A."/>
        </authorList>
    </citation>
    <scope>NUCLEOTIDE SEQUENCE [LARGE SCALE GENOMIC DNA]</scope>
    <source>
        <strain evidence="1 2">DSM 249</strain>
    </source>
</reference>
<sequence length="103" mass="11894">MKFQALRYGEFFQGNISLYNYQRPLMVRFIECIERERQEWLVGFYPASGLNSGMVLAIDHDGQRVLCEIVGRRKGAGRCVRLLDSGIDLEALWRQREPALAEA</sequence>
<evidence type="ECO:0000313" key="2">
    <source>
        <dbReference type="Proteomes" id="UP000308271"/>
    </source>
</evidence>
<dbReference type="AlphaFoldDB" id="A0A5C4S4N9"/>
<gene>
    <name evidence="1" type="ORF">FGF66_09020</name>
</gene>
<organism evidence="1 2">
    <name type="scientific">Chlorobaculum thiosulfatiphilum</name>
    <name type="common">Chlorobium limicola f.sp. thiosulfatophilum</name>
    <dbReference type="NCBI Taxonomy" id="115852"/>
    <lineage>
        <taxon>Bacteria</taxon>
        <taxon>Pseudomonadati</taxon>
        <taxon>Chlorobiota</taxon>
        <taxon>Chlorobiia</taxon>
        <taxon>Chlorobiales</taxon>
        <taxon>Chlorobiaceae</taxon>
        <taxon>Chlorobaculum</taxon>
    </lineage>
</organism>
<comment type="caution">
    <text evidence="1">The sequence shown here is derived from an EMBL/GenBank/DDBJ whole genome shotgun (WGS) entry which is preliminary data.</text>
</comment>
<dbReference type="EMBL" id="VDCH01000020">
    <property type="protein sequence ID" value="TNJ38394.1"/>
    <property type="molecule type" value="Genomic_DNA"/>
</dbReference>
<proteinExistence type="predicted"/>
<dbReference type="Proteomes" id="UP000308271">
    <property type="component" value="Unassembled WGS sequence"/>
</dbReference>
<dbReference type="OrthoDB" id="598103at2"/>
<dbReference type="RefSeq" id="WP_139457321.1">
    <property type="nucleotide sequence ID" value="NZ_VDCH01000020.1"/>
</dbReference>